<evidence type="ECO:0000256" key="5">
    <source>
        <dbReference type="ARBA" id="ARBA00023027"/>
    </source>
</evidence>
<dbReference type="Gene3D" id="3.50.50.60">
    <property type="entry name" value="FAD/NAD(P)-binding domain"/>
    <property type="match status" value="2"/>
</dbReference>
<dbReference type="SUPFAM" id="SSF51905">
    <property type="entry name" value="FAD/NAD(P)-binding domain"/>
    <property type="match status" value="1"/>
</dbReference>
<protein>
    <submittedName>
        <fullName evidence="6">NAD(P)/FAD-dependent oxidoreductase</fullName>
    </submittedName>
</protein>
<dbReference type="Pfam" id="PF13450">
    <property type="entry name" value="NAD_binding_8"/>
    <property type="match status" value="1"/>
</dbReference>
<keyword evidence="4" id="KW-0521">NADP</keyword>
<sequence length="528" mass="59381">MRELDADVIVIGSGIGGLSFGGSIANKGYKVLVFEASHVPGGYCQSFGRKGYRFITSVHKIGGHIPKEIINRYMRTVGDEEPIDWYDFDEYLRVGPEFRVNSGSHDLEQILIEAFPHEKANIVRFFTDMDVFLSEFLYLQRYKNNFSNFNPRHIRNFMKFTRITMEQMLDLYFEDPNLRACVYALADGRPGHFALEMVVTLKFGEGPVSVPVGGVEVLLERFLKIIEKNGGRLLMRSPVEKILVEEGRAVGVEVNGQTYYSRYVVSNADIRTTYADLIGEEHLPAPFLNKLLKKWRPSSSCFGIWLGLDSPIETFGWSGENVNYFRSFDRLFELKADLIKNGGTLPSDTGCFIGTSASKDPLLTPAGMSQVTIGVPIASDYENGWGVDENGKRGKRYRETKQRVADRLLDVAEDLLPGLRDHVSVMEIGTPLTYERYSRNRGGAYLGFSVVPDFSMDKDRPESLGKLPGLFISSNWSTTGGGVINIMMEAMKGVDTLLRMDGRDDFYEFDEQQVLPKLESAMKVAVPQ</sequence>
<dbReference type="PANTHER" id="PTHR46091:SF3">
    <property type="entry name" value="AMINE OXIDASE DOMAIN-CONTAINING PROTEIN"/>
    <property type="match status" value="1"/>
</dbReference>
<evidence type="ECO:0000313" key="6">
    <source>
        <dbReference type="EMBL" id="MCX7571783.1"/>
    </source>
</evidence>
<evidence type="ECO:0000256" key="3">
    <source>
        <dbReference type="ARBA" id="ARBA00022827"/>
    </source>
</evidence>
<evidence type="ECO:0000313" key="7">
    <source>
        <dbReference type="Proteomes" id="UP001208017"/>
    </source>
</evidence>
<keyword evidence="1" id="KW-0285">Flavoprotein</keyword>
<proteinExistence type="predicted"/>
<keyword evidence="5" id="KW-0520">NAD</keyword>
<gene>
    <name evidence="6" type="ORF">OS242_17710</name>
</gene>
<dbReference type="InterPro" id="IPR036188">
    <property type="entry name" value="FAD/NAD-bd_sf"/>
</dbReference>
<evidence type="ECO:0000256" key="1">
    <source>
        <dbReference type="ARBA" id="ARBA00022630"/>
    </source>
</evidence>
<dbReference type="EMBL" id="JAPMLT010000013">
    <property type="protein sequence ID" value="MCX7571783.1"/>
    <property type="molecule type" value="Genomic_DNA"/>
</dbReference>
<dbReference type="RefSeq" id="WP_267153034.1">
    <property type="nucleotide sequence ID" value="NZ_JAPMLT010000013.1"/>
</dbReference>
<keyword evidence="7" id="KW-1185">Reference proteome</keyword>
<keyword evidence="2" id="KW-0732">Signal</keyword>
<organism evidence="6 7">
    <name type="scientific">Tumebacillus lacus</name>
    <dbReference type="NCBI Taxonomy" id="2995335"/>
    <lineage>
        <taxon>Bacteria</taxon>
        <taxon>Bacillati</taxon>
        <taxon>Bacillota</taxon>
        <taxon>Bacilli</taxon>
        <taxon>Bacillales</taxon>
        <taxon>Alicyclobacillaceae</taxon>
        <taxon>Tumebacillus</taxon>
    </lineage>
</organism>
<reference evidence="6 7" key="1">
    <citation type="submission" date="2022-11" db="EMBL/GenBank/DDBJ databases">
        <title>Study of microbial diversity in lake waters.</title>
        <authorList>
            <person name="Zhang J."/>
        </authorList>
    </citation>
    <scope>NUCLEOTIDE SEQUENCE [LARGE SCALE GENOMIC DNA]</scope>
    <source>
        <strain evidence="6 7">DT12</strain>
    </source>
</reference>
<keyword evidence="3" id="KW-0274">FAD</keyword>
<evidence type="ECO:0000256" key="2">
    <source>
        <dbReference type="ARBA" id="ARBA00022729"/>
    </source>
</evidence>
<dbReference type="Proteomes" id="UP001208017">
    <property type="component" value="Unassembled WGS sequence"/>
</dbReference>
<dbReference type="PANTHER" id="PTHR46091">
    <property type="entry name" value="BLR7054 PROTEIN"/>
    <property type="match status" value="1"/>
</dbReference>
<comment type="caution">
    <text evidence="6">The sequence shown here is derived from an EMBL/GenBank/DDBJ whole genome shotgun (WGS) entry which is preliminary data.</text>
</comment>
<evidence type="ECO:0000256" key="4">
    <source>
        <dbReference type="ARBA" id="ARBA00022857"/>
    </source>
</evidence>
<dbReference type="InterPro" id="IPR052206">
    <property type="entry name" value="Retinol_saturase"/>
</dbReference>
<name>A0ABT3X4F7_9BACL</name>
<accession>A0ABT3X4F7</accession>